<name>A0ABY1NWI3_9FLAO</name>
<comment type="caution">
    <text evidence="1">The sequence shown here is derived from an EMBL/GenBank/DDBJ whole genome shotgun (WGS) entry which is preliminary data.</text>
</comment>
<dbReference type="EMBL" id="FXTZ01000005">
    <property type="protein sequence ID" value="SMP20143.1"/>
    <property type="molecule type" value="Genomic_DNA"/>
</dbReference>
<keyword evidence="2" id="KW-1185">Reference proteome</keyword>
<evidence type="ECO:0000313" key="1">
    <source>
        <dbReference type="EMBL" id="SMP20143.1"/>
    </source>
</evidence>
<sequence>MTYGCLYCHKVKFEPNGVAPKLYLHNLLYDNSYVFQYLKINYLCRNFSHLKRL</sequence>
<evidence type="ECO:0000313" key="2">
    <source>
        <dbReference type="Proteomes" id="UP001157960"/>
    </source>
</evidence>
<reference evidence="1 2" key="1">
    <citation type="submission" date="2017-05" db="EMBL/GenBank/DDBJ databases">
        <authorList>
            <person name="Varghese N."/>
            <person name="Submissions S."/>
        </authorList>
    </citation>
    <scope>NUCLEOTIDE SEQUENCE [LARGE SCALE GENOMIC DNA]</scope>
    <source>
        <strain evidence="1 2">DSM 28214</strain>
    </source>
</reference>
<protein>
    <submittedName>
        <fullName evidence="1">Uncharacterized protein</fullName>
    </submittedName>
</protein>
<accession>A0ABY1NWI3</accession>
<organism evidence="1 2">
    <name type="scientific">Chryseobacterium profundimaris</name>
    <dbReference type="NCBI Taxonomy" id="1387275"/>
    <lineage>
        <taxon>Bacteria</taxon>
        <taxon>Pseudomonadati</taxon>
        <taxon>Bacteroidota</taxon>
        <taxon>Flavobacteriia</taxon>
        <taxon>Flavobacteriales</taxon>
        <taxon>Weeksellaceae</taxon>
        <taxon>Chryseobacterium group</taxon>
        <taxon>Chryseobacterium</taxon>
    </lineage>
</organism>
<dbReference type="Proteomes" id="UP001157960">
    <property type="component" value="Unassembled WGS sequence"/>
</dbReference>
<proteinExistence type="predicted"/>
<gene>
    <name evidence="1" type="ORF">SAMN06264346_105202</name>
</gene>